<organism evidence="3 4">
    <name type="scientific">Paragonimus heterotremus</name>
    <dbReference type="NCBI Taxonomy" id="100268"/>
    <lineage>
        <taxon>Eukaryota</taxon>
        <taxon>Metazoa</taxon>
        <taxon>Spiralia</taxon>
        <taxon>Lophotrochozoa</taxon>
        <taxon>Platyhelminthes</taxon>
        <taxon>Trematoda</taxon>
        <taxon>Digenea</taxon>
        <taxon>Plagiorchiida</taxon>
        <taxon>Troglotremata</taxon>
        <taxon>Troglotrematidae</taxon>
        <taxon>Paragonimus</taxon>
    </lineage>
</organism>
<dbReference type="Pfam" id="PF02845">
    <property type="entry name" value="CUE"/>
    <property type="match status" value="1"/>
</dbReference>
<evidence type="ECO:0000313" key="3">
    <source>
        <dbReference type="EMBL" id="KAF5399507.1"/>
    </source>
</evidence>
<dbReference type="EMBL" id="LUCH01003990">
    <property type="protein sequence ID" value="KAF5399507.1"/>
    <property type="molecule type" value="Genomic_DNA"/>
</dbReference>
<feature type="compositionally biased region" description="Basic residues" evidence="1">
    <location>
        <begin position="617"/>
        <end position="632"/>
    </location>
</feature>
<dbReference type="PANTHER" id="PTHR21494:SF0">
    <property type="entry name" value="ACTIVATING SIGNAL COINTEGRATOR 1 COMPLEX SUBUNIT 2"/>
    <property type="match status" value="1"/>
</dbReference>
<evidence type="ECO:0000259" key="2">
    <source>
        <dbReference type="PROSITE" id="PS51140"/>
    </source>
</evidence>
<feature type="compositionally biased region" description="Basic residues" evidence="1">
    <location>
        <begin position="515"/>
        <end position="524"/>
    </location>
</feature>
<dbReference type="AlphaFoldDB" id="A0A8J4TDI0"/>
<feature type="compositionally biased region" description="Basic and acidic residues" evidence="1">
    <location>
        <begin position="575"/>
        <end position="594"/>
    </location>
</feature>
<feature type="region of interest" description="Disordered" evidence="1">
    <location>
        <begin position="472"/>
        <end position="547"/>
    </location>
</feature>
<dbReference type="GO" id="GO:0043130">
    <property type="term" value="F:ubiquitin binding"/>
    <property type="evidence" value="ECO:0007669"/>
    <property type="project" value="InterPro"/>
</dbReference>
<dbReference type="SUPFAM" id="SSF46934">
    <property type="entry name" value="UBA-like"/>
    <property type="match status" value="1"/>
</dbReference>
<sequence length="632" mass="71270">MLDLCALYYGLAPQQLINILSNVFSFQEKYFVDLESMLQVLFDSKLTDLSHSAYICFTQICDRIERELAVSFSGADRFCDLTAYLADISWSLYTFLIALSKMTTSRAINVCFNSGLLERLASFFENSFVRLQHELDSDLHLTAEQRLSFLSKLSDAGSLLLEAVRKGLVEPCLLNRIIQSHTTHSAGPSTSQSQPDQTSVTVAQQYVELLLQLLNCRNFSLAMQILYPVEQDMDAIRRAIGTDSLDDAAVQYVVDAAKCLLTEAELKSEDLKFVNSETTASTTPVPVSVPVEPVPGPSISGAVREVKEVLSHMDVDLIQRCLLQFNNDPSLVINAFLEGTIPDHVMHPDTQPRKPKTNRHSSVDDIELDLATAAATGMVVLDETRLWQGKRNSFSSENSLPKLGKREKRVTLRSAVSIWEDDEEVTSGEEAKKAAEQADARTRSQEAGRMFVDAYEDEYDDTFDVHVGAVDDLDSSDESTSSDKDRGNLPQSTQQPVLRIENPELFRQRQQHYQQSRRAHRRGRFDRTNIRPIEVPPQPLPPDEDYAVAGLSNSFQHRVTVSHHHKKLSGTGDQHIQRPNDNKSTVDGERKQETSPDQTKTLVANERYFKDVNKSRFANHNRRRLADRKRHL</sequence>
<evidence type="ECO:0000313" key="4">
    <source>
        <dbReference type="Proteomes" id="UP000748531"/>
    </source>
</evidence>
<dbReference type="OrthoDB" id="5577209at2759"/>
<feature type="domain" description="CUE" evidence="2">
    <location>
        <begin position="298"/>
        <end position="341"/>
    </location>
</feature>
<comment type="caution">
    <text evidence="3">The sequence shown here is derived from an EMBL/GenBank/DDBJ whole genome shotgun (WGS) entry which is preliminary data.</text>
</comment>
<gene>
    <name evidence="3" type="ORF">PHET_07097</name>
</gene>
<reference evidence="3" key="1">
    <citation type="submission" date="2019-05" db="EMBL/GenBank/DDBJ databases">
        <title>Annotation for the trematode Paragonimus heterotremus.</title>
        <authorList>
            <person name="Choi Y.-J."/>
        </authorList>
    </citation>
    <scope>NUCLEOTIDE SEQUENCE</scope>
    <source>
        <strain evidence="3">LC</strain>
    </source>
</reference>
<dbReference type="PROSITE" id="PS51140">
    <property type="entry name" value="CUE"/>
    <property type="match status" value="1"/>
</dbReference>
<dbReference type="PANTHER" id="PTHR21494">
    <property type="entry name" value="ACTIVATING SIGNAL COINTEGRATOR 1 COMPLEX SUBUNIT 2 ASC-1 COMPLEX SUBUNIT P100"/>
    <property type="match status" value="1"/>
</dbReference>
<dbReference type="InterPro" id="IPR052586">
    <property type="entry name" value="ASCC2"/>
</dbReference>
<protein>
    <submittedName>
        <fullName evidence="3">Activating signal cointegrator 1 complex subunit 2</fullName>
    </submittedName>
</protein>
<feature type="region of interest" description="Disordered" evidence="1">
    <location>
        <begin position="559"/>
        <end position="600"/>
    </location>
</feature>
<dbReference type="InterPro" id="IPR003892">
    <property type="entry name" value="CUE"/>
</dbReference>
<proteinExistence type="predicted"/>
<dbReference type="GO" id="GO:0006355">
    <property type="term" value="P:regulation of DNA-templated transcription"/>
    <property type="evidence" value="ECO:0007669"/>
    <property type="project" value="TreeGrafter"/>
</dbReference>
<feature type="region of interest" description="Disordered" evidence="1">
    <location>
        <begin position="613"/>
        <end position="632"/>
    </location>
</feature>
<dbReference type="Gene3D" id="1.10.8.10">
    <property type="entry name" value="DNA helicase RuvA subunit, C-terminal domain"/>
    <property type="match status" value="1"/>
</dbReference>
<dbReference type="InterPro" id="IPR009060">
    <property type="entry name" value="UBA-like_sf"/>
</dbReference>
<dbReference type="Proteomes" id="UP000748531">
    <property type="component" value="Unassembled WGS sequence"/>
</dbReference>
<evidence type="ECO:0000256" key="1">
    <source>
        <dbReference type="SAM" id="MobiDB-lite"/>
    </source>
</evidence>
<name>A0A8J4TDI0_9TREM</name>
<accession>A0A8J4TDI0</accession>
<keyword evidence="4" id="KW-1185">Reference proteome</keyword>